<dbReference type="GO" id="GO:0003677">
    <property type="term" value="F:DNA binding"/>
    <property type="evidence" value="ECO:0007669"/>
    <property type="project" value="UniProtKB-KW"/>
</dbReference>
<dbReference type="GO" id="GO:0046983">
    <property type="term" value="F:protein dimerization activity"/>
    <property type="evidence" value="ECO:0007669"/>
    <property type="project" value="InterPro"/>
</dbReference>
<evidence type="ECO:0000256" key="4">
    <source>
        <dbReference type="ARBA" id="ARBA00023163"/>
    </source>
</evidence>
<dbReference type="InterPro" id="IPR047265">
    <property type="entry name" value="PIF1-like_bHLH"/>
</dbReference>
<protein>
    <submittedName>
        <fullName evidence="8">BHLH transcription factor bHLH24.5</fullName>
    </submittedName>
    <submittedName>
        <fullName evidence="9">BHLH transcription factor bHLH24.6</fullName>
    </submittedName>
</protein>
<dbReference type="GO" id="GO:0005634">
    <property type="term" value="C:nucleus"/>
    <property type="evidence" value="ECO:0007669"/>
    <property type="project" value="UniProtKB-SubCell"/>
</dbReference>
<dbReference type="EMBL" id="MN385913">
    <property type="protein sequence ID" value="QJQ51226.1"/>
    <property type="molecule type" value="mRNA"/>
</dbReference>
<dbReference type="SMART" id="SM00353">
    <property type="entry name" value="HLH"/>
    <property type="match status" value="1"/>
</dbReference>
<dbReference type="InterPro" id="IPR036638">
    <property type="entry name" value="HLH_DNA-bd_sf"/>
</dbReference>
<evidence type="ECO:0000256" key="6">
    <source>
        <dbReference type="SAM" id="MobiDB-lite"/>
    </source>
</evidence>
<dbReference type="InterPro" id="IPR011598">
    <property type="entry name" value="bHLH_dom"/>
</dbReference>
<dbReference type="InterPro" id="IPR031066">
    <property type="entry name" value="bHLH_ALC-like_plant"/>
</dbReference>
<dbReference type="AlphaFoldDB" id="A0A6M4C8P5"/>
<organism evidence="9">
    <name type="scientific">Gardenia jasminoides</name>
    <name type="common">Cape jasmine</name>
    <name type="synonym">Gardenia augusta</name>
    <dbReference type="NCBI Taxonomy" id="114476"/>
    <lineage>
        <taxon>Eukaryota</taxon>
        <taxon>Viridiplantae</taxon>
        <taxon>Streptophyta</taxon>
        <taxon>Embryophyta</taxon>
        <taxon>Tracheophyta</taxon>
        <taxon>Spermatophyta</taxon>
        <taxon>Magnoliopsida</taxon>
        <taxon>eudicotyledons</taxon>
        <taxon>Gunneridae</taxon>
        <taxon>Pentapetalae</taxon>
        <taxon>asterids</taxon>
        <taxon>lamiids</taxon>
        <taxon>Gentianales</taxon>
        <taxon>Rubiaceae</taxon>
        <taxon>Ixoroideae</taxon>
        <taxon>Gardenieae complex</taxon>
        <taxon>Gardenieae - Pavetteae clade</taxon>
        <taxon>Gardenieae</taxon>
        <taxon>Gardenia</taxon>
    </lineage>
</organism>
<dbReference type="PROSITE" id="PS50888">
    <property type="entry name" value="BHLH"/>
    <property type="match status" value="1"/>
</dbReference>
<sequence>MSDLYGTDDRSSFEPVSEPGVPPPGPEDMNVFLHNLLQNSPATAGTSSLYRGSASMINSSSAASFNFSDPGGFFVGEAKGRVEKAYAFAAAGDCDAATSSMDRGEFSDANKGLEASDTAINQAQPRSAKRSRSAEVHNLSEKRRRSRINEKLKALQNLIPNSNKTDKASMLDEAIEYLKQLQLQVQMLTIRNGLGFHPNYVSGSLPPMQLPMDFNEGDVIPNTSGGKHTLSSNQEVAMQAAFGISNPKISGQQLAIHSMTNNSSSAFSFGLQSSAQNNSGVPNYLASAKDLCREDTLMQLPLDISRSGNNSSSGVSS</sequence>
<keyword evidence="5" id="KW-0539">Nucleus</keyword>
<evidence type="ECO:0000256" key="3">
    <source>
        <dbReference type="ARBA" id="ARBA00023125"/>
    </source>
</evidence>
<keyword evidence="2" id="KW-0805">Transcription regulation</keyword>
<dbReference type="Gene3D" id="4.10.280.10">
    <property type="entry name" value="Helix-loop-helix DNA-binding domain"/>
    <property type="match status" value="1"/>
</dbReference>
<feature type="region of interest" description="Disordered" evidence="6">
    <location>
        <begin position="1"/>
        <end position="28"/>
    </location>
</feature>
<dbReference type="PANTHER" id="PTHR45855">
    <property type="entry name" value="TRANSCRIPTION FACTOR PIF1-RELATED"/>
    <property type="match status" value="1"/>
</dbReference>
<proteinExistence type="evidence at transcript level"/>
<keyword evidence="4" id="KW-0804">Transcription</keyword>
<evidence type="ECO:0000256" key="2">
    <source>
        <dbReference type="ARBA" id="ARBA00023015"/>
    </source>
</evidence>
<dbReference type="FunFam" id="4.10.280.10:FF:000004">
    <property type="entry name" value="Basic helix-loop-helix transcription factor"/>
    <property type="match status" value="1"/>
</dbReference>
<dbReference type="SUPFAM" id="SSF47459">
    <property type="entry name" value="HLH, helix-loop-helix DNA-binding domain"/>
    <property type="match status" value="1"/>
</dbReference>
<feature type="domain" description="BHLH" evidence="7">
    <location>
        <begin position="132"/>
        <end position="181"/>
    </location>
</feature>
<evidence type="ECO:0000313" key="9">
    <source>
        <dbReference type="EMBL" id="QJQ51226.1"/>
    </source>
</evidence>
<dbReference type="PANTHER" id="PTHR45855:SF6">
    <property type="entry name" value="TRANSCRIPTION FACTOR ALC"/>
    <property type="match status" value="1"/>
</dbReference>
<dbReference type="CDD" id="cd11445">
    <property type="entry name" value="bHLH_AtPIF_like"/>
    <property type="match status" value="1"/>
</dbReference>
<evidence type="ECO:0000256" key="1">
    <source>
        <dbReference type="ARBA" id="ARBA00004123"/>
    </source>
</evidence>
<feature type="region of interest" description="Disordered" evidence="6">
    <location>
        <begin position="99"/>
        <end position="147"/>
    </location>
</feature>
<name>A0A6M4C8P5_GARJA</name>
<feature type="compositionally biased region" description="Basic and acidic residues" evidence="6">
    <location>
        <begin position="132"/>
        <end position="147"/>
    </location>
</feature>
<evidence type="ECO:0000256" key="5">
    <source>
        <dbReference type="ARBA" id="ARBA00023242"/>
    </source>
</evidence>
<reference evidence="9" key="2">
    <citation type="journal article" date="2020" name="Biomed. Res. Int.">
        <title>Genome-Wide Characterization and Analysis of bHLH Transcription Factors Related to Crocin Biosynthesis in Gardenia jasminoides Ellis (Rubiaceae).</title>
        <authorList>
            <person name="Tian Y."/>
            <person name="Pu X."/>
            <person name="Yu H."/>
            <person name="Ji A."/>
            <person name="Gao R."/>
            <person name="Hu Y."/>
            <person name="Xu Z."/>
            <person name="Wang H."/>
        </authorList>
    </citation>
    <scope>NUCLEOTIDE SEQUENCE</scope>
</reference>
<evidence type="ECO:0000313" key="8">
    <source>
        <dbReference type="EMBL" id="QJQ51225.1"/>
    </source>
</evidence>
<keyword evidence="3" id="KW-0238">DNA-binding</keyword>
<evidence type="ECO:0000259" key="7">
    <source>
        <dbReference type="PROSITE" id="PS50888"/>
    </source>
</evidence>
<reference evidence="9" key="1">
    <citation type="submission" date="2019-08" db="EMBL/GenBank/DDBJ databases">
        <authorList>
            <person name="Tain Y."/>
            <person name="Wang H."/>
            <person name="Xu Z."/>
        </authorList>
    </citation>
    <scope>NUCLEOTIDE SEQUENCE</scope>
</reference>
<dbReference type="EMBL" id="MN385912">
    <property type="protein sequence ID" value="QJQ51225.1"/>
    <property type="molecule type" value="mRNA"/>
</dbReference>
<accession>A0A6M4C8P5</accession>
<dbReference type="Pfam" id="PF00010">
    <property type="entry name" value="HLH"/>
    <property type="match status" value="1"/>
</dbReference>
<comment type="subcellular location">
    <subcellularLocation>
        <location evidence="1">Nucleus</location>
    </subcellularLocation>
</comment>